<evidence type="ECO:0000256" key="4">
    <source>
        <dbReference type="ARBA" id="ARBA00023242"/>
    </source>
</evidence>
<dbReference type="InterPro" id="IPR000418">
    <property type="entry name" value="Ets_dom"/>
</dbReference>
<dbReference type="SMART" id="SM00413">
    <property type="entry name" value="ETS"/>
    <property type="match status" value="1"/>
</dbReference>
<dbReference type="InterPro" id="IPR036388">
    <property type="entry name" value="WH-like_DNA-bd_sf"/>
</dbReference>
<evidence type="ECO:0000256" key="1">
    <source>
        <dbReference type="ARBA" id="ARBA00004123"/>
    </source>
</evidence>
<feature type="domain" description="ETS" evidence="7">
    <location>
        <begin position="108"/>
        <end position="189"/>
    </location>
</feature>
<dbReference type="GO" id="GO:0000981">
    <property type="term" value="F:DNA-binding transcription factor activity, RNA polymerase II-specific"/>
    <property type="evidence" value="ECO:0007669"/>
    <property type="project" value="TreeGrafter"/>
</dbReference>
<dbReference type="GO" id="GO:0043565">
    <property type="term" value="F:sequence-specific DNA binding"/>
    <property type="evidence" value="ECO:0007669"/>
    <property type="project" value="InterPro"/>
</dbReference>
<comment type="subcellular location">
    <subcellularLocation>
        <location evidence="1 5">Nucleus</location>
    </subcellularLocation>
</comment>
<dbReference type="PROSITE" id="PS00346">
    <property type="entry name" value="ETS_DOMAIN_2"/>
    <property type="match status" value="1"/>
</dbReference>
<dbReference type="WBParaSite" id="PTRK_0000773700.1">
    <property type="protein sequence ID" value="PTRK_0000773700.1"/>
    <property type="gene ID" value="PTRK_0000773700"/>
</dbReference>
<evidence type="ECO:0000256" key="6">
    <source>
        <dbReference type="SAM" id="MobiDB-lite"/>
    </source>
</evidence>
<feature type="region of interest" description="Disordered" evidence="6">
    <location>
        <begin position="1"/>
        <end position="20"/>
    </location>
</feature>
<dbReference type="Pfam" id="PF00178">
    <property type="entry name" value="Ets"/>
    <property type="match status" value="1"/>
</dbReference>
<organism evidence="8 9">
    <name type="scientific">Parastrongyloides trichosuri</name>
    <name type="common">Possum-specific nematode worm</name>
    <dbReference type="NCBI Taxonomy" id="131310"/>
    <lineage>
        <taxon>Eukaryota</taxon>
        <taxon>Metazoa</taxon>
        <taxon>Ecdysozoa</taxon>
        <taxon>Nematoda</taxon>
        <taxon>Chromadorea</taxon>
        <taxon>Rhabditida</taxon>
        <taxon>Tylenchina</taxon>
        <taxon>Panagrolaimomorpha</taxon>
        <taxon>Strongyloidoidea</taxon>
        <taxon>Strongyloididae</taxon>
        <taxon>Parastrongyloides</taxon>
    </lineage>
</organism>
<evidence type="ECO:0000256" key="3">
    <source>
        <dbReference type="ARBA" id="ARBA00023125"/>
    </source>
</evidence>
<dbReference type="Proteomes" id="UP000038045">
    <property type="component" value="Unplaced"/>
</dbReference>
<evidence type="ECO:0000313" key="8">
    <source>
        <dbReference type="Proteomes" id="UP000038045"/>
    </source>
</evidence>
<name>A0A0N4ZII2_PARTI</name>
<dbReference type="PROSITE" id="PS00345">
    <property type="entry name" value="ETS_DOMAIN_1"/>
    <property type="match status" value="1"/>
</dbReference>
<proteinExistence type="inferred from homology"/>
<dbReference type="Gene3D" id="1.10.10.10">
    <property type="entry name" value="Winged helix-like DNA-binding domain superfamily/Winged helix DNA-binding domain"/>
    <property type="match status" value="1"/>
</dbReference>
<evidence type="ECO:0000259" key="7">
    <source>
        <dbReference type="PROSITE" id="PS50061"/>
    </source>
</evidence>
<keyword evidence="8" id="KW-1185">Reference proteome</keyword>
<dbReference type="FunFam" id="1.10.10.10:FF:000039">
    <property type="entry name" value="Friend leukemia integration 1 transcription factor"/>
    <property type="match status" value="1"/>
</dbReference>
<dbReference type="PROSITE" id="PS50061">
    <property type="entry name" value="ETS_DOMAIN_3"/>
    <property type="match status" value="1"/>
</dbReference>
<sequence>MNPRSGTFIGDEKKDDERTNSPSIYPFVSTITQSPASTIVITPSTHSTSDSLLNCSSTLEKFYTNSSNFKSKGNINNPFNHVDLTKYPVEVYNRLLTTCLQINVGGQIQLWQFILELLGNGHVFNYCISWEGGHGEFKLHDPDEVAKKWGERKGKPNMNYDKLSRALRYYYDKCIMTKVHGKRYCYKFNFQGLINACQCNPNYAGTVNPVSQAESILQRYTASLQNNDHMLPSLSPNSFTHNISSSQSASSYQNLLSRSLISNSLTPNTLTNNEQIINASTSLSQYPSSLIPSSTTNQFRDKEAITAYWAPHPKGDHKRKNFLNANNTQRFNSTFPIDNNNMNNLNNISNFNSSYSMYPSNNSYINSTYPMMSSNSVLNNSSTLSGPFQFDFRRQYMGNVHFPVNVNLTLQHPQHHQQQQHIRQHHQLQNQQQQQILTNLQNGAT</sequence>
<keyword evidence="4 5" id="KW-0539">Nucleus</keyword>
<dbReference type="PANTHER" id="PTHR11849:SF304">
    <property type="entry name" value="DNA-BINDING PROTEIN D-ETS-3"/>
    <property type="match status" value="1"/>
</dbReference>
<protein>
    <submittedName>
        <fullName evidence="9">ETS domain-containing protein</fullName>
    </submittedName>
</protein>
<evidence type="ECO:0000256" key="2">
    <source>
        <dbReference type="ARBA" id="ARBA00005562"/>
    </source>
</evidence>
<reference evidence="9" key="1">
    <citation type="submission" date="2017-02" db="UniProtKB">
        <authorList>
            <consortium name="WormBaseParasite"/>
        </authorList>
    </citation>
    <scope>IDENTIFICATION</scope>
</reference>
<evidence type="ECO:0000313" key="9">
    <source>
        <dbReference type="WBParaSite" id="PTRK_0000773700.1"/>
    </source>
</evidence>
<dbReference type="GO" id="GO:0030154">
    <property type="term" value="P:cell differentiation"/>
    <property type="evidence" value="ECO:0007669"/>
    <property type="project" value="TreeGrafter"/>
</dbReference>
<feature type="region of interest" description="Disordered" evidence="6">
    <location>
        <begin position="412"/>
        <end position="445"/>
    </location>
</feature>
<dbReference type="SUPFAM" id="SSF46785">
    <property type="entry name" value="Winged helix' DNA-binding domain"/>
    <property type="match status" value="1"/>
</dbReference>
<dbReference type="InterPro" id="IPR036390">
    <property type="entry name" value="WH_DNA-bd_sf"/>
</dbReference>
<keyword evidence="3 5" id="KW-0238">DNA-binding</keyword>
<accession>A0A0N4ZII2</accession>
<comment type="similarity">
    <text evidence="2 5">Belongs to the ETS family.</text>
</comment>
<dbReference type="InterPro" id="IPR046328">
    <property type="entry name" value="ETS_fam"/>
</dbReference>
<dbReference type="AlphaFoldDB" id="A0A0N4ZII2"/>
<dbReference type="STRING" id="131310.A0A0N4ZII2"/>
<evidence type="ECO:0000256" key="5">
    <source>
        <dbReference type="RuleBase" id="RU004019"/>
    </source>
</evidence>
<feature type="compositionally biased region" description="Basic and acidic residues" evidence="6">
    <location>
        <begin position="10"/>
        <end position="19"/>
    </location>
</feature>
<dbReference type="GO" id="GO:0005634">
    <property type="term" value="C:nucleus"/>
    <property type="evidence" value="ECO:0007669"/>
    <property type="project" value="UniProtKB-SubCell"/>
</dbReference>
<dbReference type="PRINTS" id="PR00454">
    <property type="entry name" value="ETSDOMAIN"/>
</dbReference>
<dbReference type="PANTHER" id="PTHR11849">
    <property type="entry name" value="ETS"/>
    <property type="match status" value="1"/>
</dbReference>